<organism evidence="1 2">
    <name type="scientific">Papaver somniferum</name>
    <name type="common">Opium poppy</name>
    <dbReference type="NCBI Taxonomy" id="3469"/>
    <lineage>
        <taxon>Eukaryota</taxon>
        <taxon>Viridiplantae</taxon>
        <taxon>Streptophyta</taxon>
        <taxon>Embryophyta</taxon>
        <taxon>Tracheophyta</taxon>
        <taxon>Spermatophyta</taxon>
        <taxon>Magnoliopsida</taxon>
        <taxon>Ranunculales</taxon>
        <taxon>Papaveraceae</taxon>
        <taxon>Papaveroideae</taxon>
        <taxon>Papaver</taxon>
    </lineage>
</organism>
<dbReference type="Proteomes" id="UP000316621">
    <property type="component" value="Chromosome 3"/>
</dbReference>
<dbReference type="EMBL" id="CM010717">
    <property type="protein sequence ID" value="RZC55593.1"/>
    <property type="molecule type" value="Genomic_DNA"/>
</dbReference>
<gene>
    <name evidence="1" type="ORF">C5167_014449</name>
</gene>
<proteinExistence type="predicted"/>
<evidence type="ECO:0000313" key="2">
    <source>
        <dbReference type="Proteomes" id="UP000316621"/>
    </source>
</evidence>
<name>A0A4Y7J381_PAPSO</name>
<dbReference type="Gramene" id="RZC55593">
    <property type="protein sequence ID" value="RZC55593"/>
    <property type="gene ID" value="C5167_014449"/>
</dbReference>
<evidence type="ECO:0000313" key="1">
    <source>
        <dbReference type="EMBL" id="RZC55593.1"/>
    </source>
</evidence>
<accession>A0A4Y7J381</accession>
<sequence length="143" mass="15765">MMSEKELEEVQKFVPGRLSTAGFHVSRESQPGHGLLEVFEQISCESHPGPGVLEVFEFPTLTFSDFGDTVVGELVTNKKKLSEVSELRDGIEKAQKLLVALIKDPHKSLEDARSSASSQYKPINPPTRSSDSIHLNSIFALNL</sequence>
<protein>
    <submittedName>
        <fullName evidence="1">Uncharacterized protein</fullName>
    </submittedName>
</protein>
<reference evidence="1 2" key="1">
    <citation type="journal article" date="2018" name="Science">
        <title>The opium poppy genome and morphinan production.</title>
        <authorList>
            <person name="Guo L."/>
            <person name="Winzer T."/>
            <person name="Yang X."/>
            <person name="Li Y."/>
            <person name="Ning Z."/>
            <person name="He Z."/>
            <person name="Teodor R."/>
            <person name="Lu Y."/>
            <person name="Bowser T.A."/>
            <person name="Graham I.A."/>
            <person name="Ye K."/>
        </authorList>
    </citation>
    <scope>NUCLEOTIDE SEQUENCE [LARGE SCALE GENOMIC DNA]</scope>
    <source>
        <strain evidence="2">cv. HN1</strain>
        <tissue evidence="1">Leaves</tissue>
    </source>
</reference>
<dbReference type="AlphaFoldDB" id="A0A4Y7J381"/>
<keyword evidence="2" id="KW-1185">Reference proteome</keyword>